<evidence type="ECO:0000256" key="1">
    <source>
        <dbReference type="SAM" id="MobiDB-lite"/>
    </source>
</evidence>
<sequence length="138" mass="13701">MMARRPAAFDSSRPQTDTPPVPKNIAVSPDLAPPATNSAFQAVTAAQGRVEACSSVNEGGVAANADSAKTRSVDSTPSVAAPGAMRVVAGVTSPSIQSGKNEPITRSPGAKRVTALPTSITSPAASAAGMTGSEAPCR</sequence>
<organism evidence="2 3">
    <name type="scientific">Rhizopus oryzae</name>
    <name type="common">Mucormycosis agent</name>
    <name type="synonym">Rhizopus arrhizus var. delemar</name>
    <dbReference type="NCBI Taxonomy" id="64495"/>
    <lineage>
        <taxon>Eukaryota</taxon>
        <taxon>Fungi</taxon>
        <taxon>Fungi incertae sedis</taxon>
        <taxon>Mucoromycota</taxon>
        <taxon>Mucoromycotina</taxon>
        <taxon>Mucoromycetes</taxon>
        <taxon>Mucorales</taxon>
        <taxon>Mucorineae</taxon>
        <taxon>Rhizopodaceae</taxon>
        <taxon>Rhizopus</taxon>
    </lineage>
</organism>
<accession>A0A9P6WTG9</accession>
<gene>
    <name evidence="2" type="ORF">G6F64_014520</name>
</gene>
<name>A0A9P6WTG9_RHIOR</name>
<evidence type="ECO:0000313" key="3">
    <source>
        <dbReference type="Proteomes" id="UP000716291"/>
    </source>
</evidence>
<proteinExistence type="predicted"/>
<feature type="region of interest" description="Disordered" evidence="1">
    <location>
        <begin position="92"/>
        <end position="138"/>
    </location>
</feature>
<reference evidence="2" key="1">
    <citation type="journal article" date="2020" name="Microb. Genom.">
        <title>Genetic diversity of clinical and environmental Mucorales isolates obtained from an investigation of mucormycosis cases among solid organ transplant recipients.</title>
        <authorList>
            <person name="Nguyen M.H."/>
            <person name="Kaul D."/>
            <person name="Muto C."/>
            <person name="Cheng S.J."/>
            <person name="Richter R.A."/>
            <person name="Bruno V.M."/>
            <person name="Liu G."/>
            <person name="Beyhan S."/>
            <person name="Sundermann A.J."/>
            <person name="Mounaud S."/>
            <person name="Pasculle A.W."/>
            <person name="Nierman W.C."/>
            <person name="Driscoll E."/>
            <person name="Cumbie R."/>
            <person name="Clancy C.J."/>
            <person name="Dupont C.L."/>
        </authorList>
    </citation>
    <scope>NUCLEOTIDE SEQUENCE</scope>
    <source>
        <strain evidence="2">GL11</strain>
    </source>
</reference>
<feature type="compositionally biased region" description="Low complexity" evidence="1">
    <location>
        <begin position="114"/>
        <end position="128"/>
    </location>
</feature>
<dbReference type="Proteomes" id="UP000716291">
    <property type="component" value="Unassembled WGS sequence"/>
</dbReference>
<dbReference type="EMBL" id="JAANQT010008652">
    <property type="protein sequence ID" value="KAG1280538.1"/>
    <property type="molecule type" value="Genomic_DNA"/>
</dbReference>
<feature type="region of interest" description="Disordered" evidence="1">
    <location>
        <begin position="1"/>
        <end position="32"/>
    </location>
</feature>
<keyword evidence="3" id="KW-1185">Reference proteome</keyword>
<evidence type="ECO:0000313" key="2">
    <source>
        <dbReference type="EMBL" id="KAG1280538.1"/>
    </source>
</evidence>
<protein>
    <submittedName>
        <fullName evidence="2">Uncharacterized protein</fullName>
    </submittedName>
</protein>
<dbReference type="AlphaFoldDB" id="A0A9P6WTG9"/>
<comment type="caution">
    <text evidence="2">The sequence shown here is derived from an EMBL/GenBank/DDBJ whole genome shotgun (WGS) entry which is preliminary data.</text>
</comment>